<protein>
    <submittedName>
        <fullName evidence="1">Uncharacterized protein</fullName>
    </submittedName>
</protein>
<dbReference type="AlphaFoldDB" id="A0A1N7FXT8"/>
<dbReference type="EMBL" id="FTNP01000008">
    <property type="protein sequence ID" value="SIS05140.1"/>
    <property type="molecule type" value="Genomic_DNA"/>
</dbReference>
<evidence type="ECO:0000313" key="1">
    <source>
        <dbReference type="EMBL" id="SIS05140.1"/>
    </source>
</evidence>
<dbReference type="GeneID" id="30957822"/>
<organism evidence="1 2">
    <name type="scientific">Natronorubrum daqingense</name>
    <dbReference type="NCBI Taxonomy" id="588898"/>
    <lineage>
        <taxon>Archaea</taxon>
        <taxon>Methanobacteriati</taxon>
        <taxon>Methanobacteriota</taxon>
        <taxon>Stenosarchaea group</taxon>
        <taxon>Halobacteria</taxon>
        <taxon>Halobacteriales</taxon>
        <taxon>Natrialbaceae</taxon>
        <taxon>Natronorubrum</taxon>
    </lineage>
</organism>
<gene>
    <name evidence="1" type="ORF">SAMN05421809_3551</name>
</gene>
<evidence type="ECO:0000313" key="2">
    <source>
        <dbReference type="Proteomes" id="UP000185687"/>
    </source>
</evidence>
<name>A0A1N7FXT8_9EURY</name>
<keyword evidence="2" id="KW-1185">Reference proteome</keyword>
<sequence length="353" mass="38527">MTTTFNRVATLFMVFAMITAGSLAMAGGAAAEVTDDGDFEFDGDDLAEDFEAGDDNETVVYETDADSDSVEDFDDITLEIDYENTTLVEYDHTDADVDGDDDEETPLELEFTVEHEDLETLPGDAGEETEVDATVTEAEIGEDEVTDEDTLTYEFADSHAAMTIFDADDDDDIVSLEEDDDDGMFSFSMPFTASDLDNTADIDDDIGVNGTETDVHVHSDDSDVTDTFDDSVEDKDEGDRVPHLMTTTVDDRSIVVFNEEPGEFIGGDEADEDEDTYAVYNGDGHLEINLGEDRFDEDDDEVSVNSVSGVEVTNDLLTNDLDYGSFEAWGLTADSFTGTLSDGWASLTDTLPF</sequence>
<dbReference type="RefSeq" id="WP_139327060.1">
    <property type="nucleotide sequence ID" value="NZ_CP019329.1"/>
</dbReference>
<accession>A0A1N7FXT8</accession>
<reference evidence="1 2" key="1">
    <citation type="submission" date="2017-01" db="EMBL/GenBank/DDBJ databases">
        <authorList>
            <person name="Mah S.A."/>
            <person name="Swanson W.J."/>
            <person name="Moy G.W."/>
            <person name="Vacquier V.D."/>
        </authorList>
    </citation>
    <scope>NUCLEOTIDE SEQUENCE [LARGE SCALE GENOMIC DNA]</scope>
    <source>
        <strain evidence="1 2">CGMCC 1.8909</strain>
    </source>
</reference>
<dbReference type="Proteomes" id="UP000185687">
    <property type="component" value="Unassembled WGS sequence"/>
</dbReference>
<dbReference type="OrthoDB" id="205919at2157"/>
<proteinExistence type="predicted"/>